<dbReference type="EMBL" id="SAYJ01000011">
    <property type="protein sequence ID" value="TXJ57793.1"/>
    <property type="molecule type" value="Genomic_DNA"/>
</dbReference>
<sequence>MKNIFTLLFFILILSCKSNTKSNEIADNPDPSLVGTWHGSTHGKYLNSIREFEYYNYYSYEFKEDNRIWYYSTKSKYGIRMDKYSWMLIWKIENGKYYNKLYNNEYSEWHEFTIEKISDTVIKIDGIELKRT</sequence>
<organism evidence="1 2">
    <name type="scientific">Brachyspira aalborgi</name>
    <dbReference type="NCBI Taxonomy" id="29522"/>
    <lineage>
        <taxon>Bacteria</taxon>
        <taxon>Pseudomonadati</taxon>
        <taxon>Spirochaetota</taxon>
        <taxon>Spirochaetia</taxon>
        <taxon>Brachyspirales</taxon>
        <taxon>Brachyspiraceae</taxon>
        <taxon>Brachyspira</taxon>
    </lineage>
</organism>
<protein>
    <recommendedName>
        <fullName evidence="3">Lipocalin-like domain-containing protein</fullName>
    </recommendedName>
</protein>
<evidence type="ECO:0000313" key="1">
    <source>
        <dbReference type="EMBL" id="TXJ57793.1"/>
    </source>
</evidence>
<dbReference type="Proteomes" id="UP000325013">
    <property type="component" value="Unassembled WGS sequence"/>
</dbReference>
<evidence type="ECO:0008006" key="3">
    <source>
        <dbReference type="Google" id="ProtNLM"/>
    </source>
</evidence>
<proteinExistence type="predicted"/>
<name>A0A5C8G756_9SPIR</name>
<accession>A0A5C8G756</accession>
<comment type="caution">
    <text evidence="1">The sequence shown here is derived from an EMBL/GenBank/DDBJ whole genome shotgun (WGS) entry which is preliminary data.</text>
</comment>
<dbReference type="PROSITE" id="PS51257">
    <property type="entry name" value="PROKAR_LIPOPROTEIN"/>
    <property type="match status" value="1"/>
</dbReference>
<dbReference type="AlphaFoldDB" id="A0A5C8G756"/>
<dbReference type="RefSeq" id="WP_147528361.1">
    <property type="nucleotide sequence ID" value="NZ_SAYJ01000011.1"/>
</dbReference>
<evidence type="ECO:0000313" key="2">
    <source>
        <dbReference type="Proteomes" id="UP000325013"/>
    </source>
</evidence>
<reference evidence="1 2" key="1">
    <citation type="journal article" date="1992" name="Lakartidningen">
        <title>[Penicillin V and not amoxicillin is the first choice preparation in acute otitis].</title>
        <authorList>
            <person name="Kamme C."/>
            <person name="Lundgren K."/>
            <person name="Prellner K."/>
        </authorList>
    </citation>
    <scope>NUCLEOTIDE SEQUENCE [LARGE SCALE GENOMIC DNA]</scope>
    <source>
        <strain evidence="1 2">PC2777IV</strain>
    </source>
</reference>
<gene>
    <name evidence="1" type="ORF">EPJ67_03845</name>
</gene>